<gene>
    <name evidence="2" type="ORF">M441DRAFT_44512</name>
</gene>
<keyword evidence="3" id="KW-1185">Reference proteome</keyword>
<dbReference type="AlphaFoldDB" id="A0A2T3ZI57"/>
<reference evidence="2 3" key="1">
    <citation type="submission" date="2016-07" db="EMBL/GenBank/DDBJ databases">
        <title>Multiple horizontal gene transfer events from other fungi enriched the ability of initially mycotrophic Trichoderma (Ascomycota) to feed on dead plant biomass.</title>
        <authorList>
            <consortium name="DOE Joint Genome Institute"/>
            <person name="Aerts A."/>
            <person name="Atanasova L."/>
            <person name="Chenthamara K."/>
            <person name="Zhang J."/>
            <person name="Grujic M."/>
            <person name="Henrissat B."/>
            <person name="Kuo A."/>
            <person name="Salamov A."/>
            <person name="Lipzen A."/>
            <person name="Labutti K."/>
            <person name="Barry K."/>
            <person name="Miao Y."/>
            <person name="Rahimi M.J."/>
            <person name="Shen Q."/>
            <person name="Grigoriev I.V."/>
            <person name="Kubicek C.P."/>
            <person name="Druzhinina I.S."/>
        </authorList>
    </citation>
    <scope>NUCLEOTIDE SEQUENCE [LARGE SCALE GENOMIC DNA]</scope>
    <source>
        <strain evidence="2 3">CBS 433.97</strain>
    </source>
</reference>
<accession>A0A2T3ZI57</accession>
<protein>
    <submittedName>
        <fullName evidence="2">Uncharacterized protein</fullName>
    </submittedName>
</protein>
<evidence type="ECO:0000313" key="3">
    <source>
        <dbReference type="Proteomes" id="UP000240493"/>
    </source>
</evidence>
<evidence type="ECO:0000313" key="2">
    <source>
        <dbReference type="EMBL" id="PTB44453.1"/>
    </source>
</evidence>
<sequence length="202" mass="22734">MTQPLLKRDKASWTGTTRITYLIHAFSISVHRRMEFKIECYHQSELDKLRGQPHFRGLTQLEPVTFGGNMTSEEFDLRRRHGGGEDPYAGNVDENDNKKGGRKLFPRGKALLAWRDAGQELPAADLCSTQCLDSGTNYVGGGTHGTQRRYMLQVEAGTADPSVPAVNLHLMYFDVSAISHHHHCTFFPMERDNNACRANTVK</sequence>
<proteinExistence type="predicted"/>
<name>A0A2T3ZI57_TRIA4</name>
<organism evidence="2 3">
    <name type="scientific">Trichoderma asperellum (strain ATCC 204424 / CBS 433.97 / NBRC 101777)</name>
    <dbReference type="NCBI Taxonomy" id="1042311"/>
    <lineage>
        <taxon>Eukaryota</taxon>
        <taxon>Fungi</taxon>
        <taxon>Dikarya</taxon>
        <taxon>Ascomycota</taxon>
        <taxon>Pezizomycotina</taxon>
        <taxon>Sordariomycetes</taxon>
        <taxon>Hypocreomycetidae</taxon>
        <taxon>Hypocreales</taxon>
        <taxon>Hypocreaceae</taxon>
        <taxon>Trichoderma</taxon>
    </lineage>
</organism>
<feature type="region of interest" description="Disordered" evidence="1">
    <location>
        <begin position="80"/>
        <end position="101"/>
    </location>
</feature>
<dbReference type="Proteomes" id="UP000240493">
    <property type="component" value="Unassembled WGS sequence"/>
</dbReference>
<dbReference type="EMBL" id="KZ679258">
    <property type="protein sequence ID" value="PTB44453.1"/>
    <property type="molecule type" value="Genomic_DNA"/>
</dbReference>
<evidence type="ECO:0000256" key="1">
    <source>
        <dbReference type="SAM" id="MobiDB-lite"/>
    </source>
</evidence>